<sequence length="307" mass="35603">MIQPYFFIIVKKQWKQHLAFICILLLSLIAIWGVYKTLNKSFQIPVAVQDLDQSAASKSLIKSITSNEYITKIEVPTEETYLDEYIEKKEAIVSLQIPENYSQQLHDNRLKESILLYGRDDFIGDITLEIISMSLYEQQIPNIVKSHLDDNGDRTSLTRVNKMLDDKTPQSQIAHYFVKSHSETSISLSVIFAILLCISSVQIILHQRLKQNGPLIRIFLVQFSQLKLYVTYILLHTILLLMILIISALLFHQSLSWIFYLKSLFIIVIFEAGVAYLLFKINTLSHRLFMTFIYALVMSVIYVFIQI</sequence>
<keyword evidence="1" id="KW-0812">Transmembrane</keyword>
<keyword evidence="1" id="KW-1133">Transmembrane helix</keyword>
<feature type="transmembrane region" description="Helical" evidence="1">
    <location>
        <begin position="186"/>
        <end position="205"/>
    </location>
</feature>
<reference evidence="2 3" key="1">
    <citation type="submission" date="2015-03" db="EMBL/GenBank/DDBJ databases">
        <title>Genome Assembly of Staphylococcus cohnii subsp. cohnii strain G22B2.</title>
        <authorList>
            <person name="Nair G."/>
            <person name="Kaur G."/>
            <person name="Khatri I."/>
            <person name="Singh N.K."/>
            <person name="Sathyabama S."/>
            <person name="Maurya S.K."/>
            <person name="Subramanian S."/>
            <person name="Agrewala J.N."/>
            <person name="Mayilraj S."/>
        </authorList>
    </citation>
    <scope>NUCLEOTIDE SEQUENCE [LARGE SCALE GENOMIC DNA]</scope>
    <source>
        <strain evidence="2 3">G22B2</strain>
    </source>
</reference>
<feature type="transmembrane region" description="Helical" evidence="1">
    <location>
        <begin position="257"/>
        <end position="279"/>
    </location>
</feature>
<evidence type="ECO:0000313" key="2">
    <source>
        <dbReference type="EMBL" id="KKI65314.1"/>
    </source>
</evidence>
<protein>
    <submittedName>
        <fullName evidence="2">Uncharacterized protein</fullName>
    </submittedName>
</protein>
<feature type="transmembrane region" description="Helical" evidence="1">
    <location>
        <begin position="18"/>
        <end position="35"/>
    </location>
</feature>
<feature type="transmembrane region" description="Helical" evidence="1">
    <location>
        <begin position="226"/>
        <end position="251"/>
    </location>
</feature>
<proteinExistence type="predicted"/>
<comment type="caution">
    <text evidence="2">The sequence shown here is derived from an EMBL/GenBank/DDBJ whole genome shotgun (WGS) entry which is preliminary data.</text>
</comment>
<dbReference type="AlphaFoldDB" id="A0A0M2P3H8"/>
<dbReference type="Proteomes" id="UP000034455">
    <property type="component" value="Unassembled WGS sequence"/>
</dbReference>
<evidence type="ECO:0000256" key="1">
    <source>
        <dbReference type="SAM" id="Phobius"/>
    </source>
</evidence>
<name>A0A0M2P3H8_STACC</name>
<dbReference type="PATRIC" id="fig|74704.6.peg.1305"/>
<dbReference type="EMBL" id="LAKJ01000002">
    <property type="protein sequence ID" value="KKI65314.1"/>
    <property type="molecule type" value="Genomic_DNA"/>
</dbReference>
<accession>A0A0M2P3H8</accession>
<gene>
    <name evidence="2" type="ORF">UF66_1271</name>
</gene>
<keyword evidence="1" id="KW-0472">Membrane</keyword>
<organism evidence="2 3">
    <name type="scientific">Staphylococcus cohnii subsp. cohnii</name>
    <dbReference type="NCBI Taxonomy" id="74704"/>
    <lineage>
        <taxon>Bacteria</taxon>
        <taxon>Bacillati</taxon>
        <taxon>Bacillota</taxon>
        <taxon>Bacilli</taxon>
        <taxon>Bacillales</taxon>
        <taxon>Staphylococcaceae</taxon>
        <taxon>Staphylococcus</taxon>
        <taxon>Staphylococcus cohnii species complex</taxon>
    </lineage>
</organism>
<feature type="transmembrane region" description="Helical" evidence="1">
    <location>
        <begin position="288"/>
        <end position="305"/>
    </location>
</feature>
<dbReference type="RefSeq" id="WP_019469036.1">
    <property type="nucleotide sequence ID" value="NZ_LAKJ01000002.1"/>
</dbReference>
<dbReference type="Gene3D" id="3.40.1710.10">
    <property type="entry name" value="abc type-2 transporter like domain"/>
    <property type="match status" value="1"/>
</dbReference>
<evidence type="ECO:0000313" key="3">
    <source>
        <dbReference type="Proteomes" id="UP000034455"/>
    </source>
</evidence>